<dbReference type="Proteomes" id="UP001283361">
    <property type="component" value="Unassembled WGS sequence"/>
</dbReference>
<evidence type="ECO:0000313" key="3">
    <source>
        <dbReference type="EMBL" id="KAK3772468.1"/>
    </source>
</evidence>
<dbReference type="SMART" id="SM00213">
    <property type="entry name" value="UBQ"/>
    <property type="match status" value="1"/>
</dbReference>
<dbReference type="Gene3D" id="3.10.20.90">
    <property type="entry name" value="Phosphatidylinositol 3-kinase Catalytic Subunit, Chain A, domain 1"/>
    <property type="match status" value="1"/>
</dbReference>
<proteinExistence type="predicted"/>
<organism evidence="3 4">
    <name type="scientific">Elysia crispata</name>
    <name type="common">lettuce slug</name>
    <dbReference type="NCBI Taxonomy" id="231223"/>
    <lineage>
        <taxon>Eukaryota</taxon>
        <taxon>Metazoa</taxon>
        <taxon>Spiralia</taxon>
        <taxon>Lophotrochozoa</taxon>
        <taxon>Mollusca</taxon>
        <taxon>Gastropoda</taxon>
        <taxon>Heterobranchia</taxon>
        <taxon>Euthyneura</taxon>
        <taxon>Panpulmonata</taxon>
        <taxon>Sacoglossa</taxon>
        <taxon>Placobranchoidea</taxon>
        <taxon>Plakobranchidae</taxon>
        <taxon>Elysia</taxon>
    </lineage>
</organism>
<dbReference type="PROSITE" id="PS50053">
    <property type="entry name" value="UBIQUITIN_2"/>
    <property type="match status" value="1"/>
</dbReference>
<feature type="compositionally biased region" description="Low complexity" evidence="1">
    <location>
        <begin position="139"/>
        <end position="149"/>
    </location>
</feature>
<dbReference type="InterPro" id="IPR000626">
    <property type="entry name" value="Ubiquitin-like_dom"/>
</dbReference>
<dbReference type="InterPro" id="IPR029071">
    <property type="entry name" value="Ubiquitin-like_domsf"/>
</dbReference>
<protein>
    <recommendedName>
        <fullName evidence="2">Ubiquitin-like domain-containing protein</fullName>
    </recommendedName>
</protein>
<name>A0AAE1DK87_9GAST</name>
<sequence>MSDHDVSDRPKGLKLTRGGKVKFSNGVQVSCESGIDIAWAIVKSDETWVTVHVFAGEHKTTMLIKDMRSAAMGVAWIQVRGKESTGTSDISVSMGEQPPGDENGLEIIALIKITYVSDSSSDSSESHSSEDEDGSKQNGSDGSCDSSGDGQDEECEEKKFQVLVKFFGTETNIYRVSSETTVLGLKRLIEERKGTPPEEQRLVYRSTELENHCQFKFYDIGPNANINLLCRVLGGSN</sequence>
<gene>
    <name evidence="3" type="ORF">RRG08_031485</name>
</gene>
<evidence type="ECO:0000256" key="1">
    <source>
        <dbReference type="SAM" id="MobiDB-lite"/>
    </source>
</evidence>
<dbReference type="CDD" id="cd17039">
    <property type="entry name" value="Ubl_ubiquitin_like"/>
    <property type="match status" value="1"/>
</dbReference>
<feature type="domain" description="Ubiquitin-like" evidence="2">
    <location>
        <begin position="160"/>
        <end position="235"/>
    </location>
</feature>
<reference evidence="3" key="1">
    <citation type="journal article" date="2023" name="G3 (Bethesda)">
        <title>A reference genome for the long-term kleptoplast-retaining sea slug Elysia crispata morphotype clarki.</title>
        <authorList>
            <person name="Eastman K.E."/>
            <person name="Pendleton A.L."/>
            <person name="Shaikh M.A."/>
            <person name="Suttiyut T."/>
            <person name="Ogas R."/>
            <person name="Tomko P."/>
            <person name="Gavelis G."/>
            <person name="Widhalm J.R."/>
            <person name="Wisecaver J.H."/>
        </authorList>
    </citation>
    <scope>NUCLEOTIDE SEQUENCE</scope>
    <source>
        <strain evidence="3">ECLA1</strain>
    </source>
</reference>
<comment type="caution">
    <text evidence="3">The sequence shown here is derived from an EMBL/GenBank/DDBJ whole genome shotgun (WGS) entry which is preliminary data.</text>
</comment>
<feature type="region of interest" description="Disordered" evidence="1">
    <location>
        <begin position="119"/>
        <end position="152"/>
    </location>
</feature>
<keyword evidence="4" id="KW-1185">Reference proteome</keyword>
<dbReference type="AlphaFoldDB" id="A0AAE1DK87"/>
<dbReference type="Pfam" id="PF00240">
    <property type="entry name" value="ubiquitin"/>
    <property type="match status" value="1"/>
</dbReference>
<dbReference type="EMBL" id="JAWDGP010003624">
    <property type="protein sequence ID" value="KAK3772468.1"/>
    <property type="molecule type" value="Genomic_DNA"/>
</dbReference>
<dbReference type="SUPFAM" id="SSF54236">
    <property type="entry name" value="Ubiquitin-like"/>
    <property type="match status" value="1"/>
</dbReference>
<evidence type="ECO:0000259" key="2">
    <source>
        <dbReference type="PROSITE" id="PS50053"/>
    </source>
</evidence>
<evidence type="ECO:0000313" key="4">
    <source>
        <dbReference type="Proteomes" id="UP001283361"/>
    </source>
</evidence>
<accession>A0AAE1DK87</accession>